<evidence type="ECO:0000256" key="2">
    <source>
        <dbReference type="SAM" id="Coils"/>
    </source>
</evidence>
<dbReference type="PROSITE" id="PS01186">
    <property type="entry name" value="EGF_2"/>
    <property type="match status" value="1"/>
</dbReference>
<evidence type="ECO:0000256" key="3">
    <source>
        <dbReference type="SAM" id="Phobius"/>
    </source>
</evidence>
<dbReference type="PROSITE" id="PS50026">
    <property type="entry name" value="EGF_3"/>
    <property type="match status" value="1"/>
</dbReference>
<protein>
    <submittedName>
        <fullName evidence="6">EGF-like domain-containing protein</fullName>
    </submittedName>
</protein>
<sequence length="114" mass="12789">MTDPCLNGGILLYNRKLEFHYCGCFQGYVGPLCNVKEDVFCKSSINAAKNNLLETIAVLQNQNNALEASLHTLQMHSMFFYIVTLVLLALLLFVLIFFNCIKCCRSSKTTSLSP</sequence>
<proteinExistence type="predicted"/>
<keyword evidence="3" id="KW-0812">Transmembrane</keyword>
<organism evidence="5 6">
    <name type="scientific">Steinernema glaseri</name>
    <dbReference type="NCBI Taxonomy" id="37863"/>
    <lineage>
        <taxon>Eukaryota</taxon>
        <taxon>Metazoa</taxon>
        <taxon>Ecdysozoa</taxon>
        <taxon>Nematoda</taxon>
        <taxon>Chromadorea</taxon>
        <taxon>Rhabditida</taxon>
        <taxon>Tylenchina</taxon>
        <taxon>Panagrolaimomorpha</taxon>
        <taxon>Strongyloidoidea</taxon>
        <taxon>Steinernematidae</taxon>
        <taxon>Steinernema</taxon>
    </lineage>
</organism>
<dbReference type="SUPFAM" id="SSF57196">
    <property type="entry name" value="EGF/Laminin"/>
    <property type="match status" value="1"/>
</dbReference>
<comment type="caution">
    <text evidence="1">Lacks conserved residue(s) required for the propagation of feature annotation.</text>
</comment>
<name>A0A1I7YKU4_9BILA</name>
<feature type="disulfide bond" evidence="1">
    <location>
        <begin position="5"/>
        <end position="22"/>
    </location>
</feature>
<feature type="coiled-coil region" evidence="2">
    <location>
        <begin position="49"/>
        <end position="76"/>
    </location>
</feature>
<keyword evidence="1" id="KW-1015">Disulfide bond</keyword>
<feature type="domain" description="EGF-like" evidence="4">
    <location>
        <begin position="1"/>
        <end position="34"/>
    </location>
</feature>
<keyword evidence="5" id="KW-1185">Reference proteome</keyword>
<dbReference type="Proteomes" id="UP000095287">
    <property type="component" value="Unplaced"/>
</dbReference>
<evidence type="ECO:0000313" key="5">
    <source>
        <dbReference type="Proteomes" id="UP000095287"/>
    </source>
</evidence>
<keyword evidence="3" id="KW-0472">Membrane</keyword>
<dbReference type="Gene3D" id="2.10.25.10">
    <property type="entry name" value="Laminin"/>
    <property type="match status" value="1"/>
</dbReference>
<keyword evidence="2" id="KW-0175">Coiled coil</keyword>
<evidence type="ECO:0000256" key="1">
    <source>
        <dbReference type="PROSITE-ProRule" id="PRU00076"/>
    </source>
</evidence>
<evidence type="ECO:0000259" key="4">
    <source>
        <dbReference type="PROSITE" id="PS50026"/>
    </source>
</evidence>
<feature type="transmembrane region" description="Helical" evidence="3">
    <location>
        <begin position="78"/>
        <end position="98"/>
    </location>
</feature>
<dbReference type="AlphaFoldDB" id="A0A1I7YKU4"/>
<dbReference type="PROSITE" id="PS00022">
    <property type="entry name" value="EGF_1"/>
    <property type="match status" value="1"/>
</dbReference>
<dbReference type="WBParaSite" id="L893_g17360.t1">
    <property type="protein sequence ID" value="L893_g17360.t1"/>
    <property type="gene ID" value="L893_g17360"/>
</dbReference>
<accession>A0A1I7YKU4</accession>
<evidence type="ECO:0000313" key="6">
    <source>
        <dbReference type="WBParaSite" id="L893_g17360.t1"/>
    </source>
</evidence>
<feature type="disulfide bond" evidence="1">
    <location>
        <begin position="24"/>
        <end position="33"/>
    </location>
</feature>
<reference evidence="6" key="1">
    <citation type="submission" date="2016-11" db="UniProtKB">
        <authorList>
            <consortium name="WormBaseParasite"/>
        </authorList>
    </citation>
    <scope>IDENTIFICATION</scope>
</reference>
<dbReference type="InterPro" id="IPR000742">
    <property type="entry name" value="EGF"/>
</dbReference>
<keyword evidence="1" id="KW-0245">EGF-like domain</keyword>
<keyword evidence="3" id="KW-1133">Transmembrane helix</keyword>